<dbReference type="InterPro" id="IPR036729">
    <property type="entry name" value="TRADD_N_sf"/>
</dbReference>
<keyword evidence="4" id="KW-0963">Cytoplasm</keyword>
<feature type="compositionally biased region" description="Basic and acidic residues" evidence="8">
    <location>
        <begin position="184"/>
        <end position="195"/>
    </location>
</feature>
<dbReference type="Proteomes" id="UP000289886">
    <property type="component" value="Unassembled WGS sequence"/>
</dbReference>
<keyword evidence="5" id="KW-0053">Apoptosis</keyword>
<evidence type="ECO:0000256" key="3">
    <source>
        <dbReference type="ARBA" id="ARBA00015474"/>
    </source>
</evidence>
<dbReference type="InterPro" id="IPR000488">
    <property type="entry name" value="Death_dom"/>
</dbReference>
<dbReference type="Pfam" id="PF09034">
    <property type="entry name" value="TRADD_N"/>
    <property type="match status" value="1"/>
</dbReference>
<evidence type="ECO:0000256" key="2">
    <source>
        <dbReference type="ARBA" id="ARBA00004245"/>
    </source>
</evidence>
<dbReference type="GO" id="GO:0005506">
    <property type="term" value="F:iron ion binding"/>
    <property type="evidence" value="ECO:0007669"/>
    <property type="project" value="InterPro"/>
</dbReference>
<dbReference type="AlphaFoldDB" id="A0A662YPJ6"/>
<dbReference type="InterPro" id="IPR009095">
    <property type="entry name" value="TRADD_N"/>
</dbReference>
<dbReference type="SMART" id="SM00005">
    <property type="entry name" value="DEATH"/>
    <property type="match status" value="1"/>
</dbReference>
<dbReference type="GO" id="GO:0005068">
    <property type="term" value="F:transmembrane receptor protein tyrosine kinase adaptor activity"/>
    <property type="evidence" value="ECO:0007669"/>
    <property type="project" value="TreeGrafter"/>
</dbReference>
<evidence type="ECO:0000313" key="10">
    <source>
        <dbReference type="EMBL" id="RXM97408.1"/>
    </source>
</evidence>
<reference evidence="10 11" key="1">
    <citation type="submission" date="2019-01" db="EMBL/GenBank/DDBJ databases">
        <title>Draft Genome and Complete Hox-Cluster Characterization of the Sterlet Sturgeon (Acipenser ruthenus).</title>
        <authorList>
            <person name="Wei Q."/>
        </authorList>
    </citation>
    <scope>NUCLEOTIDE SEQUENCE [LARGE SCALE GENOMIC DNA]</scope>
    <source>
        <strain evidence="10">WHYD16114868_AA</strain>
        <tissue evidence="10">Blood</tissue>
    </source>
</reference>
<dbReference type="GO" id="GO:0043123">
    <property type="term" value="P:positive regulation of canonical NF-kappaB signal transduction"/>
    <property type="evidence" value="ECO:0007669"/>
    <property type="project" value="InterPro"/>
</dbReference>
<name>A0A662YPJ6_ACIRT</name>
<evidence type="ECO:0000256" key="6">
    <source>
        <dbReference type="ARBA" id="ARBA00023212"/>
    </source>
</evidence>
<dbReference type="InterPro" id="IPR035712">
    <property type="entry name" value="TRADD"/>
</dbReference>
<feature type="compositionally biased region" description="Acidic residues" evidence="8">
    <location>
        <begin position="157"/>
        <end position="166"/>
    </location>
</feature>
<dbReference type="InterPro" id="IPR019601">
    <property type="entry name" value="Oxoglutarate/Fe-dep_Oase_C"/>
</dbReference>
<dbReference type="PANTHER" id="PTHR14913">
    <property type="entry name" value="TUMOR NECROSIS FACTOR RECEPTOR TYPE 1-ASSOCIATED DEATH DOMAIN PROTEIN"/>
    <property type="match status" value="1"/>
</dbReference>
<evidence type="ECO:0000259" key="9">
    <source>
        <dbReference type="PROSITE" id="PS50017"/>
    </source>
</evidence>
<evidence type="ECO:0000256" key="4">
    <source>
        <dbReference type="ARBA" id="ARBA00022490"/>
    </source>
</evidence>
<keyword evidence="7" id="KW-0539">Nucleus</keyword>
<evidence type="ECO:0000256" key="1">
    <source>
        <dbReference type="ARBA" id="ARBA00004123"/>
    </source>
</evidence>
<feature type="compositionally biased region" description="Low complexity" evidence="8">
    <location>
        <begin position="436"/>
        <end position="454"/>
    </location>
</feature>
<feature type="region of interest" description="Disordered" evidence="8">
    <location>
        <begin position="157"/>
        <end position="202"/>
    </location>
</feature>
<keyword evidence="6" id="KW-0206">Cytoskeleton</keyword>
<dbReference type="GO" id="GO:0005856">
    <property type="term" value="C:cytoskeleton"/>
    <property type="evidence" value="ECO:0007669"/>
    <property type="project" value="UniProtKB-SubCell"/>
</dbReference>
<gene>
    <name evidence="10" type="ORF">EOD39_14468</name>
</gene>
<sequence>IEVDAKPFPHCIIKDFIQSQSFLEGLQKELLDLNFRQKSNDLYKFKQESLLCEWVNPQYMDLAYQAQVQEEFEESSEILLKDFLKADKFDMVCEALRKSDIVWKRRGPPNKRCYECAEEAVLPECVSQCWELLASEAMFLLLSNFTGLKLHYLASGNDDDDEEEKTDETVAGSSDAAGNSIAGLEEKEAPGKTTEEPSAPVCRGELRRWQHGDYTIVHDTDVGNAEFALDLLLFLGCEDWQTEYGGFTSYIANGEDEEKLTSSSGSGGWAGSAFLFLQSNLQQVDLPALYKDLEQKINVFKALKLTLSDSAGGLDGYEILKVHNTESALIIQIKFSDEVHCTAFLESYASGGLKQCLGQHLKAVLPVTEELDFDTKLKAGSKTLDDFLKDRDRCLRCIKEAQPDRLRDDEVAQLETTLQSLMLNNRHPSEAVHKGSSSSSSSSSKPLSPALPLNSREEGSQLPSDSFKFQGRVYDDRRLTSSDHQKFAFVIGKQWKKVGRSLQKGCRALKDPAIENLAYEFDRDGLYEQAYQMLNKFLQSEGKKAKLSRLISALEENGLMGIAEHMLDIQPAERQ</sequence>
<proteinExistence type="predicted"/>
<dbReference type="GO" id="GO:0031418">
    <property type="term" value="F:L-ascorbic acid binding"/>
    <property type="evidence" value="ECO:0007669"/>
    <property type="project" value="InterPro"/>
</dbReference>
<feature type="region of interest" description="Disordered" evidence="8">
    <location>
        <begin position="423"/>
        <end position="464"/>
    </location>
</feature>
<organism evidence="10 11">
    <name type="scientific">Acipenser ruthenus</name>
    <name type="common">Sterlet sturgeon</name>
    <dbReference type="NCBI Taxonomy" id="7906"/>
    <lineage>
        <taxon>Eukaryota</taxon>
        <taxon>Metazoa</taxon>
        <taxon>Chordata</taxon>
        <taxon>Craniata</taxon>
        <taxon>Vertebrata</taxon>
        <taxon>Euteleostomi</taxon>
        <taxon>Actinopterygii</taxon>
        <taxon>Chondrostei</taxon>
        <taxon>Acipenseriformes</taxon>
        <taxon>Acipenseridae</taxon>
        <taxon>Acipenser</taxon>
    </lineage>
</organism>
<dbReference type="SUPFAM" id="SSF47986">
    <property type="entry name" value="DEATH domain"/>
    <property type="match status" value="1"/>
</dbReference>
<dbReference type="InterPro" id="IPR011029">
    <property type="entry name" value="DEATH-like_dom_sf"/>
</dbReference>
<dbReference type="GO" id="GO:0002947">
    <property type="term" value="C:tumor necrosis factor receptor superfamily complex"/>
    <property type="evidence" value="ECO:0007669"/>
    <property type="project" value="TreeGrafter"/>
</dbReference>
<dbReference type="Pfam" id="PF10637">
    <property type="entry name" value="Ofd1_CTDD"/>
    <property type="match status" value="1"/>
</dbReference>
<dbReference type="GO" id="GO:0097191">
    <property type="term" value="P:extrinsic apoptotic signaling pathway"/>
    <property type="evidence" value="ECO:0007669"/>
    <property type="project" value="TreeGrafter"/>
</dbReference>
<keyword evidence="11" id="KW-1185">Reference proteome</keyword>
<dbReference type="Gene3D" id="1.10.533.10">
    <property type="entry name" value="Death Domain, Fas"/>
    <property type="match status" value="1"/>
</dbReference>
<protein>
    <recommendedName>
        <fullName evidence="3">Tumor necrosis factor receptor type 1-associated DEATH domain protein</fullName>
    </recommendedName>
</protein>
<dbReference type="GO" id="GO:0005634">
    <property type="term" value="C:nucleus"/>
    <property type="evidence" value="ECO:0007669"/>
    <property type="project" value="UniProtKB-SubCell"/>
</dbReference>
<evidence type="ECO:0000256" key="7">
    <source>
        <dbReference type="ARBA" id="ARBA00023242"/>
    </source>
</evidence>
<comment type="caution">
    <text evidence="10">The sequence shown here is derived from an EMBL/GenBank/DDBJ whole genome shotgun (WGS) entry which is preliminary data.</text>
</comment>
<accession>A0A662YPJ6</accession>
<feature type="non-terminal residue" evidence="10">
    <location>
        <position position="1"/>
    </location>
</feature>
<dbReference type="Gene3D" id="3.30.70.680">
    <property type="entry name" value="TRADD, N-terminal domain"/>
    <property type="match status" value="1"/>
</dbReference>
<dbReference type="Gene3D" id="2.60.120.620">
    <property type="entry name" value="q2cbj1_9rhob like domain"/>
    <property type="match status" value="1"/>
</dbReference>
<dbReference type="EMBL" id="SCEB01001102">
    <property type="protein sequence ID" value="RXM97408.1"/>
    <property type="molecule type" value="Genomic_DNA"/>
</dbReference>
<evidence type="ECO:0000313" key="11">
    <source>
        <dbReference type="Proteomes" id="UP000289886"/>
    </source>
</evidence>
<dbReference type="PANTHER" id="PTHR14913:SF0">
    <property type="entry name" value="TUMOR NECROSIS FACTOR RECEPTOR TYPE 1-ASSOCIATED DEATH DOMAIN PROTEIN"/>
    <property type="match status" value="1"/>
</dbReference>
<evidence type="ECO:0000256" key="8">
    <source>
        <dbReference type="SAM" id="MobiDB-lite"/>
    </source>
</evidence>
<dbReference type="PROSITE" id="PS50017">
    <property type="entry name" value="DEATH_DOMAIN"/>
    <property type="match status" value="1"/>
</dbReference>
<dbReference type="GO" id="GO:0016706">
    <property type="term" value="F:2-oxoglutarate-dependent dioxygenase activity"/>
    <property type="evidence" value="ECO:0007669"/>
    <property type="project" value="InterPro"/>
</dbReference>
<dbReference type="Pfam" id="PF00531">
    <property type="entry name" value="Death"/>
    <property type="match status" value="1"/>
</dbReference>
<dbReference type="SUPFAM" id="SSF55044">
    <property type="entry name" value="TRADD, N-terminal domain"/>
    <property type="match status" value="1"/>
</dbReference>
<comment type="subcellular location">
    <subcellularLocation>
        <location evidence="2">Cytoplasm</location>
        <location evidence="2">Cytoskeleton</location>
    </subcellularLocation>
    <subcellularLocation>
        <location evidence="1">Nucleus</location>
    </subcellularLocation>
</comment>
<feature type="domain" description="Death" evidence="9">
    <location>
        <begin position="491"/>
        <end position="570"/>
    </location>
</feature>
<keyword evidence="10" id="KW-0675">Receptor</keyword>
<evidence type="ECO:0000256" key="5">
    <source>
        <dbReference type="ARBA" id="ARBA00022703"/>
    </source>
</evidence>